<evidence type="ECO:0000256" key="13">
    <source>
        <dbReference type="ARBA" id="ARBA00023224"/>
    </source>
</evidence>
<dbReference type="Pfam" id="PF00001">
    <property type="entry name" value="7tm_1"/>
    <property type="match status" value="1"/>
</dbReference>
<evidence type="ECO:0000256" key="3">
    <source>
        <dbReference type="ARBA" id="ARBA00016224"/>
    </source>
</evidence>
<dbReference type="GO" id="GO:0005886">
    <property type="term" value="C:plasma membrane"/>
    <property type="evidence" value="ECO:0007669"/>
    <property type="project" value="UniProtKB-SubCell"/>
</dbReference>
<keyword evidence="11 14" id="KW-0675">Receptor</keyword>
<feature type="transmembrane region" description="Helical" evidence="15">
    <location>
        <begin position="135"/>
        <end position="155"/>
    </location>
</feature>
<gene>
    <name evidence="17" type="primary">PTAFR</name>
</gene>
<evidence type="ECO:0000256" key="6">
    <source>
        <dbReference type="ARBA" id="ARBA00022692"/>
    </source>
</evidence>
<evidence type="ECO:0000256" key="4">
    <source>
        <dbReference type="ARBA" id="ARBA00022475"/>
    </source>
</evidence>
<comment type="subunit">
    <text evidence="2">Interacts with ARRB1.</text>
</comment>
<dbReference type="GO" id="GO:0006935">
    <property type="term" value="P:chemotaxis"/>
    <property type="evidence" value="ECO:0007669"/>
    <property type="project" value="UniProtKB-KW"/>
</dbReference>
<reference evidence="17" key="2">
    <citation type="submission" date="2025-05" db="UniProtKB">
        <authorList>
            <consortium name="Ensembl"/>
        </authorList>
    </citation>
    <scope>IDENTIFICATION</scope>
</reference>
<dbReference type="PROSITE" id="PS50262">
    <property type="entry name" value="G_PROTEIN_RECEP_F1_2"/>
    <property type="match status" value="1"/>
</dbReference>
<dbReference type="OMA" id="WNIVIIR"/>
<keyword evidence="9 15" id="KW-0472">Membrane</keyword>
<keyword evidence="8 14" id="KW-0297">G-protein coupled receptor</keyword>
<keyword evidence="5" id="KW-0145">Chemotaxis</keyword>
<dbReference type="GO" id="GO:0005543">
    <property type="term" value="F:phospholipid binding"/>
    <property type="evidence" value="ECO:0007669"/>
    <property type="project" value="Ensembl"/>
</dbReference>
<evidence type="ECO:0000256" key="5">
    <source>
        <dbReference type="ARBA" id="ARBA00022500"/>
    </source>
</evidence>
<dbReference type="GeneTree" id="ENSGT01110000267167"/>
<keyword evidence="18" id="KW-1185">Reference proteome</keyword>
<evidence type="ECO:0000256" key="8">
    <source>
        <dbReference type="ARBA" id="ARBA00023040"/>
    </source>
</evidence>
<evidence type="ECO:0000256" key="11">
    <source>
        <dbReference type="ARBA" id="ARBA00023170"/>
    </source>
</evidence>
<keyword evidence="13 14" id="KW-0807">Transducer</keyword>
<evidence type="ECO:0000256" key="1">
    <source>
        <dbReference type="ARBA" id="ARBA00004651"/>
    </source>
</evidence>
<feature type="transmembrane region" description="Helical" evidence="15">
    <location>
        <begin position="85"/>
        <end position="114"/>
    </location>
</feature>
<dbReference type="FunFam" id="1.20.1070.10:FF:000204">
    <property type="entry name" value="platelet-activating factor receptor"/>
    <property type="match status" value="1"/>
</dbReference>
<dbReference type="Ensembl" id="ENSSHAT00000050101.1">
    <property type="protein sequence ID" value="ENSSHAP00000023070.1"/>
    <property type="gene ID" value="ENSSHAG00000026787.1"/>
</dbReference>
<proteinExistence type="inferred from homology"/>
<dbReference type="GO" id="GO:0045028">
    <property type="term" value="F:G protein-coupled purinergic nucleotide receptor activity"/>
    <property type="evidence" value="ECO:0007669"/>
    <property type="project" value="TreeGrafter"/>
</dbReference>
<dbReference type="OrthoDB" id="5985406at2759"/>
<comment type="subcellular location">
    <subcellularLocation>
        <location evidence="1">Cell membrane</location>
        <topology evidence="1">Multi-pass membrane protein</topology>
    </subcellularLocation>
</comment>
<dbReference type="PRINTS" id="PR01153">
    <property type="entry name" value="PAFRECEPTOR"/>
</dbReference>
<evidence type="ECO:0000313" key="17">
    <source>
        <dbReference type="Ensembl" id="ENSSHAP00000023070.1"/>
    </source>
</evidence>
<keyword evidence="4" id="KW-1003">Cell membrane</keyword>
<comment type="similarity">
    <text evidence="14">Belongs to the G-protein coupled receptor 1 family.</text>
</comment>
<dbReference type="InterPro" id="IPR017452">
    <property type="entry name" value="GPCR_Rhodpsn_7TM"/>
</dbReference>
<evidence type="ECO:0000313" key="18">
    <source>
        <dbReference type="Proteomes" id="UP000007648"/>
    </source>
</evidence>
<name>A0A7N4NGT6_SARHA</name>
<dbReference type="KEGG" id="shr:100914118"/>
<dbReference type="Gene3D" id="1.20.1070.10">
    <property type="entry name" value="Rhodopsin 7-helix transmembrane proteins"/>
    <property type="match status" value="1"/>
</dbReference>
<dbReference type="GO" id="GO:0004992">
    <property type="term" value="F:platelet activating factor receptor activity"/>
    <property type="evidence" value="ECO:0007669"/>
    <property type="project" value="Ensembl"/>
</dbReference>
<dbReference type="GeneID" id="100914118"/>
<keyword evidence="6 14" id="KW-0812">Transmembrane</keyword>
<feature type="transmembrane region" description="Helical" evidence="15">
    <location>
        <begin position="186"/>
        <end position="210"/>
    </location>
</feature>
<dbReference type="GO" id="GO:0006954">
    <property type="term" value="P:inflammatory response"/>
    <property type="evidence" value="ECO:0007669"/>
    <property type="project" value="Ensembl"/>
</dbReference>
<evidence type="ECO:0000256" key="15">
    <source>
        <dbReference type="SAM" id="Phobius"/>
    </source>
</evidence>
<dbReference type="GO" id="GO:0001530">
    <property type="term" value="F:lipopolysaccharide binding"/>
    <property type="evidence" value="ECO:0007669"/>
    <property type="project" value="Ensembl"/>
</dbReference>
<keyword evidence="7 15" id="KW-1133">Transmembrane helix</keyword>
<feature type="transmembrane region" description="Helical" evidence="15">
    <location>
        <begin position="56"/>
        <end position="79"/>
    </location>
</feature>
<reference evidence="17 18" key="1">
    <citation type="journal article" date="2011" name="Proc. Natl. Acad. Sci. U.S.A.">
        <title>Genetic diversity and population structure of the endangered marsupial Sarcophilus harrisii (Tasmanian devil).</title>
        <authorList>
            <person name="Miller W."/>
            <person name="Hayes V.M."/>
            <person name="Ratan A."/>
            <person name="Petersen D.C."/>
            <person name="Wittekindt N.E."/>
            <person name="Miller J."/>
            <person name="Walenz B."/>
            <person name="Knight J."/>
            <person name="Qi J."/>
            <person name="Zhao F."/>
            <person name="Wang Q."/>
            <person name="Bedoya-Reina O.C."/>
            <person name="Katiyar N."/>
            <person name="Tomsho L.P."/>
            <person name="Kasson L.M."/>
            <person name="Hardie R.A."/>
            <person name="Woodbridge P."/>
            <person name="Tindall E.A."/>
            <person name="Bertelsen M.F."/>
            <person name="Dixon D."/>
            <person name="Pyecroft S."/>
            <person name="Helgen K.M."/>
            <person name="Lesk A.M."/>
            <person name="Pringle T.H."/>
            <person name="Patterson N."/>
            <person name="Zhang Y."/>
            <person name="Kreiss A."/>
            <person name="Woods G.M."/>
            <person name="Jones M.E."/>
            <person name="Schuster S.C."/>
        </authorList>
    </citation>
    <scope>NUCLEOTIDE SEQUENCE [LARGE SCALE GENOMIC DNA]</scope>
</reference>
<dbReference type="Proteomes" id="UP000007648">
    <property type="component" value="Unassembled WGS sequence"/>
</dbReference>
<dbReference type="RefSeq" id="XP_012401040.1">
    <property type="nucleotide sequence ID" value="XM_012545586.3"/>
</dbReference>
<dbReference type="GO" id="GO:0032959">
    <property type="term" value="P:inositol trisphosphate biosynthetic process"/>
    <property type="evidence" value="ECO:0007669"/>
    <property type="project" value="Ensembl"/>
</dbReference>
<dbReference type="PANTHER" id="PTHR24233">
    <property type="entry name" value="P2Y PURINOCEPTOR-RELATED G-PROTEIN COUPLED RECEPTOR"/>
    <property type="match status" value="1"/>
</dbReference>
<feature type="transmembrane region" description="Helical" evidence="15">
    <location>
        <begin position="20"/>
        <end position="44"/>
    </location>
</feature>
<organism evidence="17 18">
    <name type="scientific">Sarcophilus harrisii</name>
    <name type="common">Tasmanian devil</name>
    <name type="synonym">Sarcophilus laniarius</name>
    <dbReference type="NCBI Taxonomy" id="9305"/>
    <lineage>
        <taxon>Eukaryota</taxon>
        <taxon>Metazoa</taxon>
        <taxon>Chordata</taxon>
        <taxon>Craniata</taxon>
        <taxon>Vertebrata</taxon>
        <taxon>Euteleostomi</taxon>
        <taxon>Mammalia</taxon>
        <taxon>Metatheria</taxon>
        <taxon>Dasyuromorphia</taxon>
        <taxon>Dasyuridae</taxon>
        <taxon>Sarcophilus</taxon>
    </lineage>
</organism>
<evidence type="ECO:0000259" key="16">
    <source>
        <dbReference type="PROSITE" id="PS50262"/>
    </source>
</evidence>
<dbReference type="InterPro" id="IPR000276">
    <property type="entry name" value="GPCR_Rhodpsn"/>
</dbReference>
<evidence type="ECO:0000256" key="2">
    <source>
        <dbReference type="ARBA" id="ARBA00011145"/>
    </source>
</evidence>
<dbReference type="GO" id="GO:0001875">
    <property type="term" value="F:lipopolysaccharide immune receptor activity"/>
    <property type="evidence" value="ECO:0007669"/>
    <property type="project" value="Ensembl"/>
</dbReference>
<dbReference type="PROSITE" id="PS00237">
    <property type="entry name" value="G_PROTEIN_RECEP_F1_1"/>
    <property type="match status" value="1"/>
</dbReference>
<evidence type="ECO:0000256" key="10">
    <source>
        <dbReference type="ARBA" id="ARBA00023157"/>
    </source>
</evidence>
<feature type="transmembrane region" description="Helical" evidence="15">
    <location>
        <begin position="231"/>
        <end position="252"/>
    </location>
</feature>
<feature type="transmembrane region" description="Helical" evidence="15">
    <location>
        <begin position="278"/>
        <end position="300"/>
    </location>
</feature>
<evidence type="ECO:0000256" key="9">
    <source>
        <dbReference type="ARBA" id="ARBA00023136"/>
    </source>
</evidence>
<keyword evidence="10" id="KW-1015">Disulfide bond</keyword>
<dbReference type="PANTHER" id="PTHR24233:SF6">
    <property type="entry name" value="PLATELET-ACTIVATING FACTOR RECEPTOR"/>
    <property type="match status" value="1"/>
</dbReference>
<evidence type="ECO:0000256" key="7">
    <source>
        <dbReference type="ARBA" id="ARBA00022989"/>
    </source>
</evidence>
<evidence type="ECO:0000256" key="12">
    <source>
        <dbReference type="ARBA" id="ARBA00023180"/>
    </source>
</evidence>
<feature type="domain" description="G-protein coupled receptors family 1 profile" evidence="16">
    <location>
        <begin position="33"/>
        <end position="297"/>
    </location>
</feature>
<dbReference type="Ensembl" id="ENSSHAT00000043307.1">
    <property type="protein sequence ID" value="ENSSHAP00000030291.1"/>
    <property type="gene ID" value="ENSSHAG00000026787.1"/>
</dbReference>
<dbReference type="PRINTS" id="PR00237">
    <property type="entry name" value="GPCRRHODOPSN"/>
</dbReference>
<sequence length="353" mass="40282">MMDEKNSDRIDSEFRYTLIPIVYSIIFVLGILSNGYVLWVFVTLNPAKKLNEIKIFMVNLTVADLLFLFTLPLWIVYYFNQGDWILPNFLCNLAGCLFFINTYCSVAFLGVITYNRFQAVTDPIKAAQSTTRRRGIILSLIIWVVIVGCALYFLILDSTNVVLLKTGGKNVTRCFENYEKGSIPVLIIHIIIVFCFFIVFLVILVCNAIIIRTLLAQPLQPQSNANVKHKALWMVCTVMAVFFICFVPHHIIQLPWTVAELKIGFQGNSRVHQCINDIHQVTLCLMSINCVLDPIIYCFLTKKFRKHLSEKLQSMRGSRKCSRVTTDTAVEVVVPLNNYPINTMTKYSVTPVP</sequence>
<evidence type="ECO:0000256" key="14">
    <source>
        <dbReference type="RuleBase" id="RU000688"/>
    </source>
</evidence>
<dbReference type="SUPFAM" id="SSF81321">
    <property type="entry name" value="Family A G protein-coupled receptor-like"/>
    <property type="match status" value="1"/>
</dbReference>
<dbReference type="AlphaFoldDB" id="A0A7N4NGT6"/>
<accession>A0A7N4NGT6</accession>
<keyword evidence="12" id="KW-0325">Glycoprotein</keyword>
<dbReference type="CTD" id="5724"/>
<dbReference type="GO" id="GO:0007200">
    <property type="term" value="P:phospholipase C-activating G protein-coupled receptor signaling pathway"/>
    <property type="evidence" value="ECO:0007669"/>
    <property type="project" value="Ensembl"/>
</dbReference>
<protein>
    <recommendedName>
        <fullName evidence="3">Platelet-activating factor receptor</fullName>
    </recommendedName>
</protein>
<dbReference type="InterPro" id="IPR002282">
    <property type="entry name" value="PAF_rcpt"/>
</dbReference>